<dbReference type="eggNOG" id="KOG2772">
    <property type="taxonomic scope" value="Eukaryota"/>
</dbReference>
<keyword evidence="3" id="KW-1185">Reference proteome</keyword>
<organism evidence="2 3">
    <name type="scientific">Coccomyxa subellipsoidea (strain C-169)</name>
    <name type="common">Green microalga</name>
    <dbReference type="NCBI Taxonomy" id="574566"/>
    <lineage>
        <taxon>Eukaryota</taxon>
        <taxon>Viridiplantae</taxon>
        <taxon>Chlorophyta</taxon>
        <taxon>core chlorophytes</taxon>
        <taxon>Trebouxiophyceae</taxon>
        <taxon>Trebouxiophyceae incertae sedis</taxon>
        <taxon>Coccomyxaceae</taxon>
        <taxon>Coccomyxa</taxon>
        <taxon>Coccomyxa subellipsoidea</taxon>
    </lineage>
</organism>
<dbReference type="AlphaFoldDB" id="I0Z7H5"/>
<dbReference type="Gene3D" id="3.20.20.70">
    <property type="entry name" value="Aldolase class I"/>
    <property type="match status" value="1"/>
</dbReference>
<evidence type="ECO:0000313" key="2">
    <source>
        <dbReference type="EMBL" id="EIE26594.1"/>
    </source>
</evidence>
<dbReference type="PANTHER" id="PTHR10683:SF18">
    <property type="entry name" value="TRANSALDOLASE"/>
    <property type="match status" value="1"/>
</dbReference>
<dbReference type="InterPro" id="IPR013785">
    <property type="entry name" value="Aldolase_TIM"/>
</dbReference>
<reference evidence="2 3" key="1">
    <citation type="journal article" date="2012" name="Genome Biol.">
        <title>The genome of the polar eukaryotic microalga coccomyxa subellipsoidea reveals traits of cold adaptation.</title>
        <authorList>
            <person name="Blanc G."/>
            <person name="Agarkova I."/>
            <person name="Grimwood J."/>
            <person name="Kuo A."/>
            <person name="Brueggeman A."/>
            <person name="Dunigan D."/>
            <person name="Gurnon J."/>
            <person name="Ladunga I."/>
            <person name="Lindquist E."/>
            <person name="Lucas S."/>
            <person name="Pangilinan J."/>
            <person name="Proschold T."/>
            <person name="Salamov A."/>
            <person name="Schmutz J."/>
            <person name="Weeks D."/>
            <person name="Yamada T."/>
            <person name="Claverie J.M."/>
            <person name="Grigoriev I."/>
            <person name="Van Etten J."/>
            <person name="Lomsadze A."/>
            <person name="Borodovsky M."/>
        </authorList>
    </citation>
    <scope>NUCLEOTIDE SEQUENCE [LARGE SCALE GENOMIC DNA]</scope>
    <source>
        <strain evidence="2 3">C-169</strain>
    </source>
</reference>
<accession>I0Z7H5</accession>
<dbReference type="GeneID" id="17044604"/>
<dbReference type="RefSeq" id="XP_005651138.1">
    <property type="nucleotide sequence ID" value="XM_005651081.1"/>
</dbReference>
<name>I0Z7H5_COCSC</name>
<dbReference type="Proteomes" id="UP000007264">
    <property type="component" value="Unassembled WGS sequence"/>
</dbReference>
<dbReference type="OrthoDB" id="2015515at2759"/>
<proteinExistence type="predicted"/>
<dbReference type="KEGG" id="csl:COCSUDRAFT_64567"/>
<gene>
    <name evidence="2" type="ORF">COCSUDRAFT_64567</name>
</gene>
<sequence length="402" mass="43993">MASLQLQCSMLSLTPRVPQVSRVEVRSRKKVVCAVQKIDYRPPSSRTAATELDYLENWSTVVPDTLLLQDIEKIEAPKAATVSSAVLGGILRNPAGLQEYKIAIANAINYDVCQAKTGAAKLACEIDKATVNIGALFSRQVEGRVSTEVDPRLAYDTEAIMTRAQGLLKNYEEMGISRDRILLRVPGTFEGIQAAKELEAQGIQTHIILVYSFVQATAAAQAGVSVIQPNIGRVDDWFHKYPGVIRDPKGPREDSGFLSDVNPGVRMAARMYNYCQKYHPKTKVMVSGLRKAKDALALAGVDYLVVGPKVLATLSETPTLQGYNDGLTTLPGDDEYYSPRLSPEAAKEADFEEFELEPVTKQIFEEGLGLAGVSLLKQGVQGLVDDIERLEPFFKNLSVGQE</sequence>
<dbReference type="STRING" id="574566.I0Z7H5"/>
<dbReference type="GO" id="GO:0005975">
    <property type="term" value="P:carbohydrate metabolic process"/>
    <property type="evidence" value="ECO:0007669"/>
    <property type="project" value="InterPro"/>
</dbReference>
<evidence type="ECO:0000256" key="1">
    <source>
        <dbReference type="ARBA" id="ARBA00023270"/>
    </source>
</evidence>
<keyword evidence="1" id="KW-0704">Schiff base</keyword>
<comment type="caution">
    <text evidence="2">The sequence shown here is derived from an EMBL/GenBank/DDBJ whole genome shotgun (WGS) entry which is preliminary data.</text>
</comment>
<dbReference type="PANTHER" id="PTHR10683">
    <property type="entry name" value="TRANSALDOLASE"/>
    <property type="match status" value="1"/>
</dbReference>
<dbReference type="EMBL" id="AGSI01000002">
    <property type="protein sequence ID" value="EIE26594.1"/>
    <property type="molecule type" value="Genomic_DNA"/>
</dbReference>
<dbReference type="Pfam" id="PF00923">
    <property type="entry name" value="TAL_FSA"/>
    <property type="match status" value="1"/>
</dbReference>
<evidence type="ECO:0000313" key="3">
    <source>
        <dbReference type="Proteomes" id="UP000007264"/>
    </source>
</evidence>
<dbReference type="SUPFAM" id="SSF51569">
    <property type="entry name" value="Aldolase"/>
    <property type="match status" value="1"/>
</dbReference>
<protein>
    <submittedName>
        <fullName evidence="2">Aldolase</fullName>
    </submittedName>
</protein>
<dbReference type="InterPro" id="IPR001585">
    <property type="entry name" value="TAL/FSA"/>
</dbReference>